<proteinExistence type="predicted"/>
<dbReference type="RefSeq" id="WP_397023344.1">
    <property type="nucleotide sequence ID" value="NZ_JBITMB010000005.1"/>
</dbReference>
<dbReference type="EMBL" id="JBITMB010000005">
    <property type="protein sequence ID" value="MFI7442959.1"/>
    <property type="molecule type" value="Genomic_DNA"/>
</dbReference>
<comment type="caution">
    <text evidence="2">The sequence shown here is derived from an EMBL/GenBank/DDBJ whole genome shotgun (WGS) entry which is preliminary data.</text>
</comment>
<sequence length="321" mass="35384">MSWIVDSWDDADLESRHHAVKDLMIMNTVAVIDSYLAYTETGQGESPVVFLHGSPTSSYIWRNVIPHVADRARVLAPDLIGMGASGKPDIGYRFADHARYLDAWFEAMGLEEAVLVGHDWGGALAMDRAARHPGRVRGIALLETFLRPQMWAELPQDVIDHSQALRTPGIGERLLLEENAAIEYALPHPFAIKTGLSPHDHNVYRAPYPDPSSRRPLLQWPREIPFDREPADVAERMDAYGAWLATSPEVPKLLLTVEDGVGIASPQIVDWARQNIAALEIEGIGPAGHQAPEDQPHAIGQAIASWLNRHHLLSPASSSLA</sequence>
<dbReference type="Gene3D" id="3.40.50.1820">
    <property type="entry name" value="alpha/beta hydrolase"/>
    <property type="match status" value="1"/>
</dbReference>
<evidence type="ECO:0000259" key="1">
    <source>
        <dbReference type="Pfam" id="PF00561"/>
    </source>
</evidence>
<dbReference type="Proteomes" id="UP001612928">
    <property type="component" value="Unassembled WGS sequence"/>
</dbReference>
<reference evidence="2 3" key="1">
    <citation type="submission" date="2024-10" db="EMBL/GenBank/DDBJ databases">
        <title>The Natural Products Discovery Center: Release of the First 8490 Sequenced Strains for Exploring Actinobacteria Biosynthetic Diversity.</title>
        <authorList>
            <person name="Kalkreuter E."/>
            <person name="Kautsar S.A."/>
            <person name="Yang D."/>
            <person name="Bader C.D."/>
            <person name="Teijaro C.N."/>
            <person name="Fluegel L."/>
            <person name="Davis C.M."/>
            <person name="Simpson J.R."/>
            <person name="Lauterbach L."/>
            <person name="Steele A.D."/>
            <person name="Gui C."/>
            <person name="Meng S."/>
            <person name="Li G."/>
            <person name="Viehrig K."/>
            <person name="Ye F."/>
            <person name="Su P."/>
            <person name="Kiefer A.F."/>
            <person name="Nichols A."/>
            <person name="Cepeda A.J."/>
            <person name="Yan W."/>
            <person name="Fan B."/>
            <person name="Jiang Y."/>
            <person name="Adhikari A."/>
            <person name="Zheng C.-J."/>
            <person name="Schuster L."/>
            <person name="Cowan T.M."/>
            <person name="Smanski M.J."/>
            <person name="Chevrette M.G."/>
            <person name="De Carvalho L.P.S."/>
            <person name="Shen B."/>
        </authorList>
    </citation>
    <scope>NUCLEOTIDE SEQUENCE [LARGE SCALE GENOMIC DNA]</scope>
    <source>
        <strain evidence="2 3">NPDC049503</strain>
    </source>
</reference>
<feature type="domain" description="AB hydrolase-1" evidence="1">
    <location>
        <begin position="47"/>
        <end position="154"/>
    </location>
</feature>
<dbReference type="InterPro" id="IPR029058">
    <property type="entry name" value="AB_hydrolase_fold"/>
</dbReference>
<accession>A0ABW8A860</accession>
<dbReference type="PRINTS" id="PR00111">
    <property type="entry name" value="ABHYDROLASE"/>
</dbReference>
<evidence type="ECO:0000313" key="3">
    <source>
        <dbReference type="Proteomes" id="UP001612928"/>
    </source>
</evidence>
<keyword evidence="3" id="KW-1185">Reference proteome</keyword>
<protein>
    <submittedName>
        <fullName evidence="2">Haloalkane dehalogenase</fullName>
        <ecNumber evidence="2">3.8.1.5</ecNumber>
    </submittedName>
</protein>
<dbReference type="InterPro" id="IPR050228">
    <property type="entry name" value="Carboxylesterase_BioH"/>
</dbReference>
<organism evidence="2 3">
    <name type="scientific">Nonomuraea indica</name>
    <dbReference type="NCBI Taxonomy" id="1581193"/>
    <lineage>
        <taxon>Bacteria</taxon>
        <taxon>Bacillati</taxon>
        <taxon>Actinomycetota</taxon>
        <taxon>Actinomycetes</taxon>
        <taxon>Streptosporangiales</taxon>
        <taxon>Streptosporangiaceae</taxon>
        <taxon>Nonomuraea</taxon>
    </lineage>
</organism>
<gene>
    <name evidence="2" type="ORF">ACIBP5_23565</name>
</gene>
<dbReference type="PANTHER" id="PTHR43194:SF2">
    <property type="entry name" value="PEROXISOMAL MEMBRANE PROTEIN LPX1"/>
    <property type="match status" value="1"/>
</dbReference>
<dbReference type="PRINTS" id="PR00412">
    <property type="entry name" value="EPOXHYDRLASE"/>
</dbReference>
<dbReference type="GO" id="GO:0018786">
    <property type="term" value="F:haloalkane dehalogenase activity"/>
    <property type="evidence" value="ECO:0007669"/>
    <property type="project" value="UniProtKB-EC"/>
</dbReference>
<dbReference type="Pfam" id="PF00561">
    <property type="entry name" value="Abhydrolase_1"/>
    <property type="match status" value="1"/>
</dbReference>
<dbReference type="NCBIfam" id="NF002938">
    <property type="entry name" value="PRK03592.1"/>
    <property type="match status" value="1"/>
</dbReference>
<dbReference type="EC" id="3.8.1.5" evidence="2"/>
<dbReference type="InterPro" id="IPR000073">
    <property type="entry name" value="AB_hydrolase_1"/>
</dbReference>
<keyword evidence="2" id="KW-0378">Hydrolase</keyword>
<evidence type="ECO:0000313" key="2">
    <source>
        <dbReference type="EMBL" id="MFI7442959.1"/>
    </source>
</evidence>
<dbReference type="PANTHER" id="PTHR43194">
    <property type="entry name" value="HYDROLASE ALPHA/BETA FOLD FAMILY"/>
    <property type="match status" value="1"/>
</dbReference>
<name>A0ABW8A860_9ACTN</name>
<dbReference type="SUPFAM" id="SSF53474">
    <property type="entry name" value="alpha/beta-Hydrolases"/>
    <property type="match status" value="1"/>
</dbReference>
<dbReference type="InterPro" id="IPR000639">
    <property type="entry name" value="Epox_hydrolase-like"/>
</dbReference>